<dbReference type="EMBL" id="JAEVFJ010000014">
    <property type="protein sequence ID" value="KAH8100825.1"/>
    <property type="molecule type" value="Genomic_DNA"/>
</dbReference>
<keyword evidence="1" id="KW-0779">Telomere</keyword>
<gene>
    <name evidence="3" type="ORF">BXZ70DRAFT_892622</name>
</gene>
<dbReference type="GO" id="GO:0000333">
    <property type="term" value="C:telomerase catalytic core complex"/>
    <property type="evidence" value="ECO:0007669"/>
    <property type="project" value="TreeGrafter"/>
</dbReference>
<keyword evidence="1" id="KW-0479">Metal-binding</keyword>
<proteinExistence type="inferred from homology"/>
<evidence type="ECO:0000313" key="4">
    <source>
        <dbReference type="Proteomes" id="UP000813824"/>
    </source>
</evidence>
<evidence type="ECO:0000256" key="2">
    <source>
        <dbReference type="SAM" id="MobiDB-lite"/>
    </source>
</evidence>
<dbReference type="InterPro" id="IPR003545">
    <property type="entry name" value="Telomerase_RT"/>
</dbReference>
<evidence type="ECO:0000256" key="1">
    <source>
        <dbReference type="RuleBase" id="RU365061"/>
    </source>
</evidence>
<comment type="function">
    <text evidence="1">Telomerase is a ribonucleoprotein enzyme essential for the replication of chromosome termini in most eukaryotes. It elongates telomeres. It is a reverse transcriptase that adds simple sequence repeats to chromosome ends by copying a template sequence within the RNA component of the enzyme.</text>
</comment>
<keyword evidence="4" id="KW-1185">Reference proteome</keyword>
<feature type="compositionally biased region" description="Basic and acidic residues" evidence="2">
    <location>
        <begin position="109"/>
        <end position="120"/>
    </location>
</feature>
<dbReference type="GO" id="GO:0046872">
    <property type="term" value="F:metal ion binding"/>
    <property type="evidence" value="ECO:0007669"/>
    <property type="project" value="UniProtKB-KW"/>
</dbReference>
<keyword evidence="1" id="KW-0808">Transferase</keyword>
<dbReference type="Proteomes" id="UP000813824">
    <property type="component" value="Unassembled WGS sequence"/>
</dbReference>
<feature type="region of interest" description="Disordered" evidence="2">
    <location>
        <begin position="69"/>
        <end position="120"/>
    </location>
</feature>
<comment type="caution">
    <text evidence="3">The sequence shown here is derived from an EMBL/GenBank/DDBJ whole genome shotgun (WGS) entry which is preliminary data.</text>
</comment>
<dbReference type="GO" id="GO:0003720">
    <property type="term" value="F:telomerase activity"/>
    <property type="evidence" value="ECO:0007669"/>
    <property type="project" value="InterPro"/>
</dbReference>
<protein>
    <recommendedName>
        <fullName evidence="1">Telomerase reverse transcriptase</fullName>
        <ecNumber evidence="1">2.7.7.49</ecNumber>
    </recommendedName>
    <alternativeName>
        <fullName evidence="1">Telomerase catalytic subunit</fullName>
    </alternativeName>
</protein>
<organism evidence="3 4">
    <name type="scientific">Cristinia sonorae</name>
    <dbReference type="NCBI Taxonomy" id="1940300"/>
    <lineage>
        <taxon>Eukaryota</taxon>
        <taxon>Fungi</taxon>
        <taxon>Dikarya</taxon>
        <taxon>Basidiomycota</taxon>
        <taxon>Agaricomycotina</taxon>
        <taxon>Agaricomycetes</taxon>
        <taxon>Agaricomycetidae</taxon>
        <taxon>Agaricales</taxon>
        <taxon>Pleurotineae</taxon>
        <taxon>Stephanosporaceae</taxon>
        <taxon>Cristinia</taxon>
    </lineage>
</organism>
<dbReference type="EC" id="2.7.7.49" evidence="1"/>
<feature type="non-terminal residue" evidence="3">
    <location>
        <position position="1"/>
    </location>
</feature>
<keyword evidence="1" id="KW-0158">Chromosome</keyword>
<dbReference type="PANTHER" id="PTHR12066">
    <property type="entry name" value="TELOMERASE REVERSE TRANSCRIPTASE"/>
    <property type="match status" value="1"/>
</dbReference>
<dbReference type="OrthoDB" id="289721at2759"/>
<sequence>LTNYFLNTIVTALHAPEWETLFQRIGEDAMFHLVTETCLFFPLPNGCFCQMTGEPIVYTAPPLKFSLGGLRSGTSCESGKRKRTAKTTEGEPPAKRSKTSASSSSKRMHSSDAQERYTAH</sequence>
<keyword evidence="1" id="KW-0695">RNA-directed DNA polymerase</keyword>
<dbReference type="PANTHER" id="PTHR12066:SF0">
    <property type="entry name" value="TELOMERASE REVERSE TRANSCRIPTASE"/>
    <property type="match status" value="1"/>
</dbReference>
<name>A0A8K0XPZ4_9AGAR</name>
<comment type="catalytic activity">
    <reaction evidence="1">
        <text>DNA(n) + a 2'-deoxyribonucleoside 5'-triphosphate = DNA(n+1) + diphosphate</text>
        <dbReference type="Rhea" id="RHEA:22508"/>
        <dbReference type="Rhea" id="RHEA-COMP:17339"/>
        <dbReference type="Rhea" id="RHEA-COMP:17340"/>
        <dbReference type="ChEBI" id="CHEBI:33019"/>
        <dbReference type="ChEBI" id="CHEBI:61560"/>
        <dbReference type="ChEBI" id="CHEBI:173112"/>
        <dbReference type="EC" id="2.7.7.49"/>
    </reaction>
</comment>
<evidence type="ECO:0000313" key="3">
    <source>
        <dbReference type="EMBL" id="KAH8100825.1"/>
    </source>
</evidence>
<accession>A0A8K0XPZ4</accession>
<keyword evidence="1" id="KW-0460">Magnesium</keyword>
<dbReference type="GO" id="GO:0042162">
    <property type="term" value="F:telomeric DNA binding"/>
    <property type="evidence" value="ECO:0007669"/>
    <property type="project" value="TreeGrafter"/>
</dbReference>
<dbReference type="GO" id="GO:0000781">
    <property type="term" value="C:chromosome, telomeric region"/>
    <property type="evidence" value="ECO:0007669"/>
    <property type="project" value="UniProtKB-SubCell"/>
</dbReference>
<keyword evidence="1" id="KW-0548">Nucleotidyltransferase</keyword>
<dbReference type="GO" id="GO:0070034">
    <property type="term" value="F:telomerase RNA binding"/>
    <property type="evidence" value="ECO:0007669"/>
    <property type="project" value="TreeGrafter"/>
</dbReference>
<comment type="similarity">
    <text evidence="1">Belongs to the reverse transcriptase family. Telomerase subfamily.</text>
</comment>
<dbReference type="GO" id="GO:0007004">
    <property type="term" value="P:telomere maintenance via telomerase"/>
    <property type="evidence" value="ECO:0007669"/>
    <property type="project" value="TreeGrafter"/>
</dbReference>
<dbReference type="AlphaFoldDB" id="A0A8K0XPZ4"/>
<reference evidence="3" key="1">
    <citation type="journal article" date="2021" name="New Phytol.">
        <title>Evolutionary innovations through gain and loss of genes in the ectomycorrhizal Boletales.</title>
        <authorList>
            <person name="Wu G."/>
            <person name="Miyauchi S."/>
            <person name="Morin E."/>
            <person name="Kuo A."/>
            <person name="Drula E."/>
            <person name="Varga T."/>
            <person name="Kohler A."/>
            <person name="Feng B."/>
            <person name="Cao Y."/>
            <person name="Lipzen A."/>
            <person name="Daum C."/>
            <person name="Hundley H."/>
            <person name="Pangilinan J."/>
            <person name="Johnson J."/>
            <person name="Barry K."/>
            <person name="LaButti K."/>
            <person name="Ng V."/>
            <person name="Ahrendt S."/>
            <person name="Min B."/>
            <person name="Choi I.G."/>
            <person name="Park H."/>
            <person name="Plett J.M."/>
            <person name="Magnuson J."/>
            <person name="Spatafora J.W."/>
            <person name="Nagy L.G."/>
            <person name="Henrissat B."/>
            <person name="Grigoriev I.V."/>
            <person name="Yang Z.L."/>
            <person name="Xu J."/>
            <person name="Martin F.M."/>
        </authorList>
    </citation>
    <scope>NUCLEOTIDE SEQUENCE</scope>
    <source>
        <strain evidence="3">KKN 215</strain>
    </source>
</reference>
<comment type="subcellular location">
    <subcellularLocation>
        <location evidence="1">Nucleus</location>
    </subcellularLocation>
    <subcellularLocation>
        <location evidence="1">Chromosome</location>
        <location evidence="1">Telomere</location>
    </subcellularLocation>
</comment>
<keyword evidence="1" id="KW-0539">Nucleus</keyword>